<name>A0AAN5CH99_9BILA</name>
<keyword evidence="3" id="KW-1185">Reference proteome</keyword>
<feature type="compositionally biased region" description="Pro residues" evidence="1">
    <location>
        <begin position="337"/>
        <end position="349"/>
    </location>
</feature>
<feature type="region of interest" description="Disordered" evidence="1">
    <location>
        <begin position="52"/>
        <end position="79"/>
    </location>
</feature>
<feature type="compositionally biased region" description="Low complexity" evidence="1">
    <location>
        <begin position="287"/>
        <end position="297"/>
    </location>
</feature>
<sequence length="349" mass="37638">LQQLQQMHMQQMQMQHMQHQQRLQQQSHFQMALVIAEDGSQHMVPYSQLLMHQQQQQQEQEGLLKLSAPPPPHGASPPHHMMVPGMGGVLAPPPQGQMTSSSIFPAGHVIVEHGNGSHLVPANMSVESVISNSSSIKKRQRMAPQRHKDVADLMKKRGIVKGANLDDRKDGRKMQGLPIPLGLSNLPGIVSIRMPPGCNPAMMSEQTDLPIEAITIDGRSHPTTIRELPALSKAVSSRAAAAASAVSARPPPSMLTPEERIAETISTVRSKAADEYEMLQAERRGSDASVASANDAAPVLAPGADEEPSSPPPLLEAPETPDTPRSLEIDESMDDSPAPPPPPMQRIPA</sequence>
<gene>
    <name evidence="2" type="ORF">PMAYCL1PPCAC_13341</name>
</gene>
<evidence type="ECO:0000313" key="3">
    <source>
        <dbReference type="Proteomes" id="UP001328107"/>
    </source>
</evidence>
<dbReference type="AlphaFoldDB" id="A0AAN5CH99"/>
<evidence type="ECO:0000313" key="2">
    <source>
        <dbReference type="EMBL" id="GMR43146.1"/>
    </source>
</evidence>
<dbReference type="EMBL" id="BTRK01000003">
    <property type="protein sequence ID" value="GMR43146.1"/>
    <property type="molecule type" value="Genomic_DNA"/>
</dbReference>
<dbReference type="Proteomes" id="UP001328107">
    <property type="component" value="Unassembled WGS sequence"/>
</dbReference>
<organism evidence="2 3">
    <name type="scientific">Pristionchus mayeri</name>
    <dbReference type="NCBI Taxonomy" id="1317129"/>
    <lineage>
        <taxon>Eukaryota</taxon>
        <taxon>Metazoa</taxon>
        <taxon>Ecdysozoa</taxon>
        <taxon>Nematoda</taxon>
        <taxon>Chromadorea</taxon>
        <taxon>Rhabditida</taxon>
        <taxon>Rhabditina</taxon>
        <taxon>Diplogasteromorpha</taxon>
        <taxon>Diplogasteroidea</taxon>
        <taxon>Neodiplogasteridae</taxon>
        <taxon>Pristionchus</taxon>
    </lineage>
</organism>
<feature type="region of interest" description="Disordered" evidence="1">
    <location>
        <begin position="281"/>
        <end position="349"/>
    </location>
</feature>
<accession>A0AAN5CH99</accession>
<feature type="non-terminal residue" evidence="2">
    <location>
        <position position="1"/>
    </location>
</feature>
<evidence type="ECO:0000256" key="1">
    <source>
        <dbReference type="SAM" id="MobiDB-lite"/>
    </source>
</evidence>
<proteinExistence type="predicted"/>
<comment type="caution">
    <text evidence="2">The sequence shown here is derived from an EMBL/GenBank/DDBJ whole genome shotgun (WGS) entry which is preliminary data.</text>
</comment>
<reference evidence="3" key="1">
    <citation type="submission" date="2022-10" db="EMBL/GenBank/DDBJ databases">
        <title>Genome assembly of Pristionchus species.</title>
        <authorList>
            <person name="Yoshida K."/>
            <person name="Sommer R.J."/>
        </authorList>
    </citation>
    <scope>NUCLEOTIDE SEQUENCE [LARGE SCALE GENOMIC DNA]</scope>
    <source>
        <strain evidence="3">RS5460</strain>
    </source>
</reference>
<protein>
    <submittedName>
        <fullName evidence="2">Uncharacterized protein</fullName>
    </submittedName>
</protein>